<dbReference type="Proteomes" id="UP000233742">
    <property type="component" value="Chromosome"/>
</dbReference>
<dbReference type="SUPFAM" id="SSF56784">
    <property type="entry name" value="HAD-like"/>
    <property type="match status" value="1"/>
</dbReference>
<dbReference type="AlphaFoldDB" id="A0A2K9EV93"/>
<protein>
    <submittedName>
        <fullName evidence="2">Uncharacterized protein</fullName>
    </submittedName>
</protein>
<sequence>MRWPKTPGHALDVSRKAADVVVTGDIAMVVDVLRASHHARRRMQENLMIAARFNAMAVPLAVLGFALPLIAAIAMSTSSVTATLNAQRVSLTMTILLTLIPVLCFLV</sequence>
<name>A0A2K9EV93_9RHOB</name>
<dbReference type="InterPro" id="IPR036412">
    <property type="entry name" value="HAD-like_sf"/>
</dbReference>
<keyword evidence="1" id="KW-0472">Membrane</keyword>
<evidence type="ECO:0000313" key="2">
    <source>
        <dbReference type="EMBL" id="AUH34816.1"/>
    </source>
</evidence>
<dbReference type="KEGG" id="paro:CUV01_16785"/>
<evidence type="ECO:0000313" key="3">
    <source>
        <dbReference type="Proteomes" id="UP000233742"/>
    </source>
</evidence>
<feature type="transmembrane region" description="Helical" evidence="1">
    <location>
        <begin position="49"/>
        <end position="74"/>
    </location>
</feature>
<keyword evidence="1" id="KW-1133">Transmembrane helix</keyword>
<organism evidence="2 3">
    <name type="scientific">Paracoccus tegillarcae</name>
    <dbReference type="NCBI Taxonomy" id="1529068"/>
    <lineage>
        <taxon>Bacteria</taxon>
        <taxon>Pseudomonadati</taxon>
        <taxon>Pseudomonadota</taxon>
        <taxon>Alphaproteobacteria</taxon>
        <taxon>Rhodobacterales</taxon>
        <taxon>Paracoccaceae</taxon>
        <taxon>Paracoccus</taxon>
    </lineage>
</organism>
<evidence type="ECO:0000256" key="1">
    <source>
        <dbReference type="SAM" id="Phobius"/>
    </source>
</evidence>
<gene>
    <name evidence="2" type="ORF">CUV01_16785</name>
</gene>
<keyword evidence="3" id="KW-1185">Reference proteome</keyword>
<dbReference type="EMBL" id="CP025408">
    <property type="protein sequence ID" value="AUH34816.1"/>
    <property type="molecule type" value="Genomic_DNA"/>
</dbReference>
<reference evidence="2 3" key="1">
    <citation type="submission" date="2017-12" db="EMBL/GenBank/DDBJ databases">
        <authorList>
            <person name="Hurst M.R.H."/>
        </authorList>
    </citation>
    <scope>NUCLEOTIDE SEQUENCE [LARGE SCALE GENOMIC DNA]</scope>
    <source>
        <strain evidence="2 3">BM15</strain>
    </source>
</reference>
<proteinExistence type="predicted"/>
<accession>A0A2K9EV93</accession>
<keyword evidence="1" id="KW-0812">Transmembrane</keyword>
<feature type="transmembrane region" description="Helical" evidence="1">
    <location>
        <begin position="86"/>
        <end position="106"/>
    </location>
</feature>